<evidence type="ECO:0000313" key="4">
    <source>
        <dbReference type="Proteomes" id="UP000632322"/>
    </source>
</evidence>
<accession>A0ABQ1MVP7</accession>
<evidence type="ECO:0000259" key="2">
    <source>
        <dbReference type="Pfam" id="PF17765"/>
    </source>
</evidence>
<evidence type="ECO:0000313" key="3">
    <source>
        <dbReference type="EMBL" id="GGC47494.1"/>
    </source>
</evidence>
<feature type="domain" description="MmyB-like transcription regulator ligand binding" evidence="2">
    <location>
        <begin position="2"/>
        <end position="47"/>
    </location>
</feature>
<reference evidence="4" key="1">
    <citation type="journal article" date="2019" name="Int. J. Syst. Evol. Microbiol.">
        <title>The Global Catalogue of Microorganisms (GCM) 10K type strain sequencing project: providing services to taxonomists for standard genome sequencing and annotation.</title>
        <authorList>
            <consortium name="The Broad Institute Genomics Platform"/>
            <consortium name="The Broad Institute Genome Sequencing Center for Infectious Disease"/>
            <person name="Wu L."/>
            <person name="Ma J."/>
        </authorList>
    </citation>
    <scope>NUCLEOTIDE SEQUENCE [LARGE SCALE GENOMIC DNA]</scope>
    <source>
        <strain evidence="4">CGMCC 1.15472</strain>
    </source>
</reference>
<dbReference type="InterPro" id="IPR041413">
    <property type="entry name" value="MLTR_LBD"/>
</dbReference>
<comment type="caution">
    <text evidence="3">The sequence shown here is derived from an EMBL/GenBank/DDBJ whole genome shotgun (WGS) entry which is preliminary data.</text>
</comment>
<keyword evidence="4" id="KW-1185">Reference proteome</keyword>
<dbReference type="Proteomes" id="UP000632322">
    <property type="component" value="Unassembled WGS sequence"/>
</dbReference>
<protein>
    <recommendedName>
        <fullName evidence="2">MmyB-like transcription regulator ligand binding domain-containing protein</fullName>
    </recommendedName>
</protein>
<dbReference type="Pfam" id="PF17765">
    <property type="entry name" value="MLTR_LBD"/>
    <property type="match status" value="1"/>
</dbReference>
<organism evidence="3 4">
    <name type="scientific">Brevibacterium sediminis</name>
    <dbReference type="NCBI Taxonomy" id="1857024"/>
    <lineage>
        <taxon>Bacteria</taxon>
        <taxon>Bacillati</taxon>
        <taxon>Actinomycetota</taxon>
        <taxon>Actinomycetes</taxon>
        <taxon>Micrococcales</taxon>
        <taxon>Brevibacteriaceae</taxon>
        <taxon>Brevibacterium</taxon>
    </lineage>
</organism>
<dbReference type="Gene3D" id="3.30.450.180">
    <property type="match status" value="1"/>
</dbReference>
<sequence>MKRFNHPVVGELVLAFEELRITAEDGLALLIYTAEPGSESEQKLRLLASWAAPTTETERPPENQLPENRGHRS</sequence>
<name>A0ABQ1MVP7_9MICO</name>
<proteinExistence type="predicted"/>
<evidence type="ECO:0000256" key="1">
    <source>
        <dbReference type="SAM" id="MobiDB-lite"/>
    </source>
</evidence>
<feature type="region of interest" description="Disordered" evidence="1">
    <location>
        <begin position="37"/>
        <end position="73"/>
    </location>
</feature>
<gene>
    <name evidence="3" type="ORF">GCM10010974_32260</name>
</gene>
<dbReference type="EMBL" id="BMJG01000016">
    <property type="protein sequence ID" value="GGC47494.1"/>
    <property type="molecule type" value="Genomic_DNA"/>
</dbReference>